<proteinExistence type="predicted"/>
<dbReference type="EMBL" id="JAMZIH010008581">
    <property type="protein sequence ID" value="KAJ1671805.1"/>
    <property type="molecule type" value="Genomic_DNA"/>
</dbReference>
<evidence type="ECO:0000313" key="2">
    <source>
        <dbReference type="Proteomes" id="UP001145114"/>
    </source>
</evidence>
<comment type="caution">
    <text evidence="1">The sequence shown here is derived from an EMBL/GenBank/DDBJ whole genome shotgun (WGS) entry which is preliminary data.</text>
</comment>
<protein>
    <submittedName>
        <fullName evidence="1">Uncharacterized protein</fullName>
    </submittedName>
</protein>
<keyword evidence="2" id="KW-1185">Reference proteome</keyword>
<accession>A0ACC1H7J9</accession>
<reference evidence="1" key="1">
    <citation type="submission" date="2022-06" db="EMBL/GenBank/DDBJ databases">
        <title>Phylogenomic reconstructions and comparative analyses of Kickxellomycotina fungi.</title>
        <authorList>
            <person name="Reynolds N.K."/>
            <person name="Stajich J.E."/>
            <person name="Barry K."/>
            <person name="Grigoriev I.V."/>
            <person name="Crous P."/>
            <person name="Smith M.E."/>
        </authorList>
    </citation>
    <scope>NUCLEOTIDE SEQUENCE</scope>
    <source>
        <strain evidence="1">RSA 2271</strain>
    </source>
</reference>
<evidence type="ECO:0000313" key="1">
    <source>
        <dbReference type="EMBL" id="KAJ1671805.1"/>
    </source>
</evidence>
<gene>
    <name evidence="1" type="ORF">EV182_007442</name>
</gene>
<organism evidence="1 2">
    <name type="scientific">Spiromyces aspiralis</name>
    <dbReference type="NCBI Taxonomy" id="68401"/>
    <lineage>
        <taxon>Eukaryota</taxon>
        <taxon>Fungi</taxon>
        <taxon>Fungi incertae sedis</taxon>
        <taxon>Zoopagomycota</taxon>
        <taxon>Kickxellomycotina</taxon>
        <taxon>Kickxellomycetes</taxon>
        <taxon>Kickxellales</taxon>
        <taxon>Kickxellaceae</taxon>
        <taxon>Spiromyces</taxon>
    </lineage>
</organism>
<sequence length="298" mass="34000">MAQQQKLRATPKESKNSSKESSSSKNEKICIALEKLRIADLKKVSIRIYVTEANRYFTFYLSTFTTVDMLLSEMKEQGVLDPGFSDWRIYEIVGRFLVERVLHGWEIVTDIVTNWANTSGGHDEENAGNSPSKQRRLQNFLIAKRQLPAADITLVDPKSATREDLDLVICDTAIRDMVYYRLKKNKWRERLFDLEGLNILFAKDSSQRKGKSKLSHFVSLENHEIYTQFIADPSNNDPIGIALAESGSGSATTLAVLKGAPSRYMIGLKSELPVKVFEKPDEDYVKWLCFRTPEQHQK</sequence>
<name>A0ACC1H7J9_9FUNG</name>
<feature type="non-terminal residue" evidence="1">
    <location>
        <position position="298"/>
    </location>
</feature>
<dbReference type="Proteomes" id="UP001145114">
    <property type="component" value="Unassembled WGS sequence"/>
</dbReference>